<keyword evidence="4 6" id="KW-1133">Transmembrane helix</keyword>
<organism evidence="8 9">
    <name type="scientific">Teichococcus deserti</name>
    <dbReference type="NCBI Taxonomy" id="1817963"/>
    <lineage>
        <taxon>Bacteria</taxon>
        <taxon>Pseudomonadati</taxon>
        <taxon>Pseudomonadota</taxon>
        <taxon>Alphaproteobacteria</taxon>
        <taxon>Acetobacterales</taxon>
        <taxon>Roseomonadaceae</taxon>
        <taxon>Roseomonas</taxon>
    </lineage>
</organism>
<evidence type="ECO:0000313" key="9">
    <source>
        <dbReference type="Proteomes" id="UP000188879"/>
    </source>
</evidence>
<keyword evidence="3 6" id="KW-0812">Transmembrane</keyword>
<comment type="caution">
    <text evidence="8">The sequence shown here is derived from an EMBL/GenBank/DDBJ whole genome shotgun (WGS) entry which is preliminary data.</text>
</comment>
<dbReference type="SUPFAM" id="SSF81342">
    <property type="entry name" value="Transmembrane di-heme cytochromes"/>
    <property type="match status" value="1"/>
</dbReference>
<feature type="transmembrane region" description="Helical" evidence="6">
    <location>
        <begin position="147"/>
        <end position="169"/>
    </location>
</feature>
<proteinExistence type="predicted"/>
<evidence type="ECO:0000256" key="2">
    <source>
        <dbReference type="ARBA" id="ARBA00022475"/>
    </source>
</evidence>
<evidence type="ECO:0000256" key="5">
    <source>
        <dbReference type="ARBA" id="ARBA00023136"/>
    </source>
</evidence>
<dbReference type="PANTHER" id="PTHR30485:SF2">
    <property type="entry name" value="BLL0597 PROTEIN"/>
    <property type="match status" value="1"/>
</dbReference>
<dbReference type="Pfam" id="PF01292">
    <property type="entry name" value="Ni_hydr_CYTB"/>
    <property type="match status" value="1"/>
</dbReference>
<evidence type="ECO:0000256" key="1">
    <source>
        <dbReference type="ARBA" id="ARBA00004651"/>
    </source>
</evidence>
<evidence type="ECO:0000313" key="8">
    <source>
        <dbReference type="EMBL" id="ONG47741.1"/>
    </source>
</evidence>
<gene>
    <name evidence="8" type="ORF">BKE38_22735</name>
</gene>
<evidence type="ECO:0000256" key="3">
    <source>
        <dbReference type="ARBA" id="ARBA00022692"/>
    </source>
</evidence>
<feature type="transmembrane region" description="Helical" evidence="6">
    <location>
        <begin position="100"/>
        <end position="119"/>
    </location>
</feature>
<dbReference type="GO" id="GO:0005886">
    <property type="term" value="C:plasma membrane"/>
    <property type="evidence" value="ECO:0007669"/>
    <property type="project" value="UniProtKB-SubCell"/>
</dbReference>
<dbReference type="AlphaFoldDB" id="A0A1V2GYL4"/>
<dbReference type="InterPro" id="IPR016174">
    <property type="entry name" value="Di-haem_cyt_TM"/>
</dbReference>
<feature type="transmembrane region" description="Helical" evidence="6">
    <location>
        <begin position="43"/>
        <end position="61"/>
    </location>
</feature>
<evidence type="ECO:0000256" key="6">
    <source>
        <dbReference type="SAM" id="Phobius"/>
    </source>
</evidence>
<dbReference type="GO" id="GO:0022904">
    <property type="term" value="P:respiratory electron transport chain"/>
    <property type="evidence" value="ECO:0007669"/>
    <property type="project" value="InterPro"/>
</dbReference>
<dbReference type="EMBL" id="MLCO01000264">
    <property type="protein sequence ID" value="ONG47741.1"/>
    <property type="molecule type" value="Genomic_DNA"/>
</dbReference>
<keyword evidence="5 6" id="KW-0472">Membrane</keyword>
<comment type="subcellular location">
    <subcellularLocation>
        <location evidence="1">Cell membrane</location>
        <topology evidence="1">Multi-pass membrane protein</topology>
    </subcellularLocation>
</comment>
<dbReference type="InterPro" id="IPR011577">
    <property type="entry name" value="Cyt_b561_bac/Ni-Hgenase"/>
</dbReference>
<accession>A0A1V2GYL4</accession>
<dbReference type="PANTHER" id="PTHR30485">
    <property type="entry name" value="NI/FE-HYDROGENASE 1 B-TYPE CYTOCHROME SUBUNIT"/>
    <property type="match status" value="1"/>
</dbReference>
<dbReference type="OrthoDB" id="196472at2"/>
<dbReference type="GO" id="GO:0009055">
    <property type="term" value="F:electron transfer activity"/>
    <property type="evidence" value="ECO:0007669"/>
    <property type="project" value="InterPro"/>
</dbReference>
<dbReference type="InterPro" id="IPR051542">
    <property type="entry name" value="Hydrogenase_cytochrome"/>
</dbReference>
<evidence type="ECO:0000259" key="7">
    <source>
        <dbReference type="Pfam" id="PF01292"/>
    </source>
</evidence>
<dbReference type="GO" id="GO:0020037">
    <property type="term" value="F:heme binding"/>
    <property type="evidence" value="ECO:0007669"/>
    <property type="project" value="TreeGrafter"/>
</dbReference>
<keyword evidence="2" id="KW-1003">Cell membrane</keyword>
<protein>
    <submittedName>
        <fullName evidence="8">Hydrogenase</fullName>
    </submittedName>
</protein>
<dbReference type="Proteomes" id="UP000188879">
    <property type="component" value="Unassembled WGS sequence"/>
</dbReference>
<reference evidence="8 9" key="1">
    <citation type="submission" date="2016-10" db="EMBL/GenBank/DDBJ databases">
        <title>Draft Genome sequence of Roseomonas sp. strain M3.</title>
        <authorList>
            <person name="Subhash Y."/>
            <person name="Lee S."/>
        </authorList>
    </citation>
    <scope>NUCLEOTIDE SEQUENCE [LARGE SCALE GENOMIC DNA]</scope>
    <source>
        <strain evidence="8 9">M3</strain>
    </source>
</reference>
<feature type="transmembrane region" description="Helical" evidence="6">
    <location>
        <begin position="12"/>
        <end position="31"/>
    </location>
</feature>
<evidence type="ECO:0000256" key="4">
    <source>
        <dbReference type="ARBA" id="ARBA00022989"/>
    </source>
</evidence>
<dbReference type="Gene3D" id="1.20.950.20">
    <property type="entry name" value="Transmembrane di-heme cytochromes, Chain C"/>
    <property type="match status" value="1"/>
</dbReference>
<keyword evidence="9" id="KW-1185">Reference proteome</keyword>
<dbReference type="RefSeq" id="WP_076959578.1">
    <property type="nucleotide sequence ID" value="NZ_MLCO01000264.1"/>
</dbReference>
<sequence>MALVKVKVWDGWVRAGHWLLAGLIGLSWWSAETGRMELHLTSGYLILSYLLFRLAWGFLGSETARFRQFLRSPLAALGHLGHLFRREPDREIGHNAAGGWMVLALLAVLLAQAGSGLFADDDILTRGPLAGFVSGETSYFLTTLHGWTFNLILALVGLHVAVVLLYALAKRQDLVRPMVTGSKRLPEGSIAPRLAPLWLGLLLACASGGIVWWISTLG</sequence>
<name>A0A1V2GYL4_9PROT</name>
<feature type="transmembrane region" description="Helical" evidence="6">
    <location>
        <begin position="190"/>
        <end position="214"/>
    </location>
</feature>
<feature type="domain" description="Cytochrome b561 bacterial/Ni-hydrogenase" evidence="7">
    <location>
        <begin position="8"/>
        <end position="181"/>
    </location>
</feature>